<protein>
    <submittedName>
        <fullName evidence="2">Uncharacterized protein</fullName>
    </submittedName>
</protein>
<reference evidence="2 3" key="1">
    <citation type="submission" date="2019-03" db="EMBL/GenBank/DDBJ databases">
        <title>First draft genome of Liparis tanakae, snailfish: a comprehensive survey of snailfish specific genes.</title>
        <authorList>
            <person name="Kim W."/>
            <person name="Song I."/>
            <person name="Jeong J.-H."/>
            <person name="Kim D."/>
            <person name="Kim S."/>
            <person name="Ryu S."/>
            <person name="Song J.Y."/>
            <person name="Lee S.K."/>
        </authorList>
    </citation>
    <scope>NUCLEOTIDE SEQUENCE [LARGE SCALE GENOMIC DNA]</scope>
    <source>
        <tissue evidence="2">Muscle</tissue>
    </source>
</reference>
<evidence type="ECO:0000313" key="3">
    <source>
        <dbReference type="Proteomes" id="UP000314294"/>
    </source>
</evidence>
<dbReference type="Proteomes" id="UP000314294">
    <property type="component" value="Unassembled WGS sequence"/>
</dbReference>
<evidence type="ECO:0000313" key="2">
    <source>
        <dbReference type="EMBL" id="TNN71941.1"/>
    </source>
</evidence>
<organism evidence="2 3">
    <name type="scientific">Liparis tanakae</name>
    <name type="common">Tanaka's snailfish</name>
    <dbReference type="NCBI Taxonomy" id="230148"/>
    <lineage>
        <taxon>Eukaryota</taxon>
        <taxon>Metazoa</taxon>
        <taxon>Chordata</taxon>
        <taxon>Craniata</taxon>
        <taxon>Vertebrata</taxon>
        <taxon>Euteleostomi</taxon>
        <taxon>Actinopterygii</taxon>
        <taxon>Neopterygii</taxon>
        <taxon>Teleostei</taxon>
        <taxon>Neoteleostei</taxon>
        <taxon>Acanthomorphata</taxon>
        <taxon>Eupercaria</taxon>
        <taxon>Perciformes</taxon>
        <taxon>Cottioidei</taxon>
        <taxon>Cottales</taxon>
        <taxon>Liparidae</taxon>
        <taxon>Liparis</taxon>
    </lineage>
</organism>
<keyword evidence="3" id="KW-1185">Reference proteome</keyword>
<feature type="compositionally biased region" description="Low complexity" evidence="1">
    <location>
        <begin position="51"/>
        <end position="61"/>
    </location>
</feature>
<name>A0A4Z2I2D7_9TELE</name>
<comment type="caution">
    <text evidence="2">The sequence shown here is derived from an EMBL/GenBank/DDBJ whole genome shotgun (WGS) entry which is preliminary data.</text>
</comment>
<dbReference type="AlphaFoldDB" id="A0A4Z2I2D7"/>
<sequence>MLLSQKQNPPPLSSSSSSSSSSSFSTPSSSSSLPPVSNNQPRLSVRRATAEDAPWAAATRTQGSVIQRPPAGRAVR</sequence>
<evidence type="ECO:0000256" key="1">
    <source>
        <dbReference type="SAM" id="MobiDB-lite"/>
    </source>
</evidence>
<feature type="region of interest" description="Disordered" evidence="1">
    <location>
        <begin position="1"/>
        <end position="76"/>
    </location>
</feature>
<dbReference type="EMBL" id="SRLO01000143">
    <property type="protein sequence ID" value="TNN71941.1"/>
    <property type="molecule type" value="Genomic_DNA"/>
</dbReference>
<feature type="compositionally biased region" description="Low complexity" evidence="1">
    <location>
        <begin position="13"/>
        <end position="37"/>
    </location>
</feature>
<accession>A0A4Z2I2D7</accession>
<proteinExistence type="predicted"/>
<gene>
    <name evidence="2" type="ORF">EYF80_017729</name>
</gene>